<dbReference type="SMART" id="SM01100">
    <property type="entry name" value="CRAL_TRIO_N"/>
    <property type="match status" value="1"/>
</dbReference>
<dbReference type="Pfam" id="PF00650">
    <property type="entry name" value="CRAL_TRIO"/>
    <property type="match status" value="1"/>
</dbReference>
<reference evidence="2" key="1">
    <citation type="submission" date="2020-05" db="EMBL/GenBank/DDBJ databases">
        <title>Phylogenomic resolution of chytrid fungi.</title>
        <authorList>
            <person name="Stajich J.E."/>
            <person name="Amses K."/>
            <person name="Simmons R."/>
            <person name="Seto K."/>
            <person name="Myers J."/>
            <person name="Bonds A."/>
            <person name="Quandt C.A."/>
            <person name="Barry K."/>
            <person name="Liu P."/>
            <person name="Grigoriev I."/>
            <person name="Longcore J.E."/>
            <person name="James T.Y."/>
        </authorList>
    </citation>
    <scope>NUCLEOTIDE SEQUENCE</scope>
    <source>
        <strain evidence="2">JEL0318</strain>
    </source>
</reference>
<gene>
    <name evidence="2" type="primary">SEC14_1</name>
    <name evidence="2" type="ORF">HK097_000867</name>
</gene>
<dbReference type="InterPro" id="IPR011074">
    <property type="entry name" value="CRAL/TRIO_N_dom"/>
</dbReference>
<dbReference type="SUPFAM" id="SSF52087">
    <property type="entry name" value="CRAL/TRIO domain"/>
    <property type="match status" value="1"/>
</dbReference>
<dbReference type="EMBL" id="JADGJD010000117">
    <property type="protein sequence ID" value="KAJ3054770.1"/>
    <property type="molecule type" value="Genomic_DNA"/>
</dbReference>
<evidence type="ECO:0000313" key="3">
    <source>
        <dbReference type="Proteomes" id="UP001212841"/>
    </source>
</evidence>
<organism evidence="2 3">
    <name type="scientific">Rhizophlyctis rosea</name>
    <dbReference type="NCBI Taxonomy" id="64517"/>
    <lineage>
        <taxon>Eukaryota</taxon>
        <taxon>Fungi</taxon>
        <taxon>Fungi incertae sedis</taxon>
        <taxon>Chytridiomycota</taxon>
        <taxon>Chytridiomycota incertae sedis</taxon>
        <taxon>Chytridiomycetes</taxon>
        <taxon>Rhizophlyctidales</taxon>
        <taxon>Rhizophlyctidaceae</taxon>
        <taxon>Rhizophlyctis</taxon>
    </lineage>
</organism>
<sequence length="303" mass="34212">MSSVDIHNLTDKQKTKAIADLRAALGPGNEKHDDRELLRFLVARSLDIPATTQMFQNYLKWRQESPIANPPLPTVDGNPLQTCVRGFQTVPDGDWDINHPLTPEKFKKFYPNMGGGCFHKFAKDGMPVFIERTGLHDVKGLAVNCSEETMIDWHVRNQEFIFEILMKEASQRSGKVIEKHYVIFDCTGLGFHQFSMTGIQLLRAISTHDSLYYPERLQKLFIVNTPGLFARAWGIIKPWLDKGTLEKIVILGSSREDVTKSLLEYVDKDSLPEFLGGSCTCSHMPGGCVPSPYLEEKAKAKKK</sequence>
<dbReference type="InterPro" id="IPR036273">
    <property type="entry name" value="CRAL/TRIO_N_dom_sf"/>
</dbReference>
<evidence type="ECO:0000313" key="2">
    <source>
        <dbReference type="EMBL" id="KAJ3054770.1"/>
    </source>
</evidence>
<proteinExistence type="predicted"/>
<dbReference type="Gene3D" id="3.40.525.10">
    <property type="entry name" value="CRAL-TRIO lipid binding domain"/>
    <property type="match status" value="1"/>
</dbReference>
<dbReference type="InterPro" id="IPR001251">
    <property type="entry name" value="CRAL-TRIO_dom"/>
</dbReference>
<protein>
    <submittedName>
        <fullName evidence="2">Cytosolic factor, phosphatidylinositol/phosphatidylcholine transfer protein</fullName>
    </submittedName>
</protein>
<dbReference type="Proteomes" id="UP001212841">
    <property type="component" value="Unassembled WGS sequence"/>
</dbReference>
<dbReference type="InterPro" id="IPR051026">
    <property type="entry name" value="PI/PC_transfer"/>
</dbReference>
<dbReference type="InterPro" id="IPR036865">
    <property type="entry name" value="CRAL-TRIO_dom_sf"/>
</dbReference>
<feature type="domain" description="CRAL-TRIO" evidence="1">
    <location>
        <begin position="102"/>
        <end position="283"/>
    </location>
</feature>
<dbReference type="CDD" id="cd00170">
    <property type="entry name" value="SEC14"/>
    <property type="match status" value="1"/>
</dbReference>
<dbReference type="SUPFAM" id="SSF46938">
    <property type="entry name" value="CRAL/TRIO N-terminal domain"/>
    <property type="match status" value="1"/>
</dbReference>
<evidence type="ECO:0000259" key="1">
    <source>
        <dbReference type="PROSITE" id="PS50191"/>
    </source>
</evidence>
<name>A0AAD5SJA0_9FUNG</name>
<dbReference type="SMART" id="SM00516">
    <property type="entry name" value="SEC14"/>
    <property type="match status" value="1"/>
</dbReference>
<dbReference type="PANTHER" id="PTHR45657">
    <property type="entry name" value="CRAL-TRIO DOMAIN-CONTAINING PROTEIN YKL091C-RELATED"/>
    <property type="match status" value="1"/>
</dbReference>
<accession>A0AAD5SJA0</accession>
<comment type="caution">
    <text evidence="2">The sequence shown here is derived from an EMBL/GenBank/DDBJ whole genome shotgun (WGS) entry which is preliminary data.</text>
</comment>
<dbReference type="PROSITE" id="PS50191">
    <property type="entry name" value="CRAL_TRIO"/>
    <property type="match status" value="1"/>
</dbReference>
<dbReference type="AlphaFoldDB" id="A0AAD5SJA0"/>
<dbReference type="PANTHER" id="PTHR45657:SF1">
    <property type="entry name" value="CRAL-TRIO DOMAIN-CONTAINING PROTEIN YKL091C-RELATED"/>
    <property type="match status" value="1"/>
</dbReference>
<keyword evidence="3" id="KW-1185">Reference proteome</keyword>